<gene>
    <name evidence="1" type="ORF">DCF15_21485</name>
</gene>
<protein>
    <submittedName>
        <fullName evidence="1">Uncharacterized protein</fullName>
    </submittedName>
</protein>
<dbReference type="NCBIfam" id="TIGR01409">
    <property type="entry name" value="TAT_signal_seq"/>
    <property type="match status" value="1"/>
</dbReference>
<dbReference type="InterPro" id="IPR019546">
    <property type="entry name" value="TAT_signal_bac_arc"/>
</dbReference>
<organism evidence="1 2">
    <name type="scientific">Phormidesmis priestleyi</name>
    <dbReference type="NCBI Taxonomy" id="268141"/>
    <lineage>
        <taxon>Bacteria</taxon>
        <taxon>Bacillati</taxon>
        <taxon>Cyanobacteriota</taxon>
        <taxon>Cyanophyceae</taxon>
        <taxon>Leptolyngbyales</taxon>
        <taxon>Leptolyngbyaceae</taxon>
        <taxon>Phormidesmis</taxon>
    </lineage>
</organism>
<evidence type="ECO:0000313" key="1">
    <source>
        <dbReference type="EMBL" id="PZO45517.1"/>
    </source>
</evidence>
<name>A0A2W4WQN7_9CYAN</name>
<sequence>MKRRHFLQFAGSTLAALGMSPLLLERQSLQYAARSRIGA</sequence>
<dbReference type="EMBL" id="QBMP01000354">
    <property type="protein sequence ID" value="PZO45517.1"/>
    <property type="molecule type" value="Genomic_DNA"/>
</dbReference>
<proteinExistence type="predicted"/>
<dbReference type="Proteomes" id="UP000249794">
    <property type="component" value="Unassembled WGS sequence"/>
</dbReference>
<evidence type="ECO:0000313" key="2">
    <source>
        <dbReference type="Proteomes" id="UP000249794"/>
    </source>
</evidence>
<comment type="caution">
    <text evidence="1">The sequence shown here is derived from an EMBL/GenBank/DDBJ whole genome shotgun (WGS) entry which is preliminary data.</text>
</comment>
<reference evidence="2" key="1">
    <citation type="submission" date="2018-04" db="EMBL/GenBank/DDBJ databases">
        <authorList>
            <person name="Cornet L."/>
        </authorList>
    </citation>
    <scope>NUCLEOTIDE SEQUENCE [LARGE SCALE GENOMIC DNA]</scope>
</reference>
<dbReference type="AlphaFoldDB" id="A0A2W4WQN7"/>
<reference evidence="1 2" key="2">
    <citation type="submission" date="2018-06" db="EMBL/GenBank/DDBJ databases">
        <title>Metagenomic assembly of (sub)arctic Cyanobacteria and their associated microbiome from non-axenic cultures.</title>
        <authorList>
            <person name="Baurain D."/>
        </authorList>
    </citation>
    <scope>NUCLEOTIDE SEQUENCE [LARGE SCALE GENOMIC DNA]</scope>
    <source>
        <strain evidence="1">ULC027bin1</strain>
    </source>
</reference>
<accession>A0A2W4WQN7</accession>